<sequence length="63" mass="7083">MQDHARFFIGAVLFGALFRGSMGELECQGTKIKLTEKQIEHTKECLGYHGATSIWKLPAKDFP</sequence>
<dbReference type="Proteomes" id="UP000708208">
    <property type="component" value="Unassembled WGS sequence"/>
</dbReference>
<reference evidence="2" key="1">
    <citation type="submission" date="2021-06" db="EMBL/GenBank/DDBJ databases">
        <authorList>
            <person name="Hodson N. C."/>
            <person name="Mongue J. A."/>
            <person name="Jaron S. K."/>
        </authorList>
    </citation>
    <scope>NUCLEOTIDE SEQUENCE</scope>
</reference>
<gene>
    <name evidence="2" type="ORF">AFUS01_LOCUS18886</name>
</gene>
<evidence type="ECO:0000256" key="1">
    <source>
        <dbReference type="SAM" id="SignalP"/>
    </source>
</evidence>
<name>A0A8J2KQJ2_9HEXA</name>
<feature type="signal peptide" evidence="1">
    <location>
        <begin position="1"/>
        <end position="23"/>
    </location>
</feature>
<comment type="caution">
    <text evidence="2">The sequence shown here is derived from an EMBL/GenBank/DDBJ whole genome shotgun (WGS) entry which is preliminary data.</text>
</comment>
<proteinExistence type="predicted"/>
<accession>A0A8J2KQJ2</accession>
<evidence type="ECO:0000313" key="2">
    <source>
        <dbReference type="EMBL" id="CAG7730225.1"/>
    </source>
</evidence>
<dbReference type="EMBL" id="CAJVCH010190904">
    <property type="protein sequence ID" value="CAG7730225.1"/>
    <property type="molecule type" value="Genomic_DNA"/>
</dbReference>
<dbReference type="AlphaFoldDB" id="A0A8J2KQJ2"/>
<evidence type="ECO:0000313" key="3">
    <source>
        <dbReference type="Proteomes" id="UP000708208"/>
    </source>
</evidence>
<feature type="non-terminal residue" evidence="2">
    <location>
        <position position="1"/>
    </location>
</feature>
<organism evidence="2 3">
    <name type="scientific">Allacma fusca</name>
    <dbReference type="NCBI Taxonomy" id="39272"/>
    <lineage>
        <taxon>Eukaryota</taxon>
        <taxon>Metazoa</taxon>
        <taxon>Ecdysozoa</taxon>
        <taxon>Arthropoda</taxon>
        <taxon>Hexapoda</taxon>
        <taxon>Collembola</taxon>
        <taxon>Symphypleona</taxon>
        <taxon>Sminthuridae</taxon>
        <taxon>Allacma</taxon>
    </lineage>
</organism>
<keyword evidence="3" id="KW-1185">Reference proteome</keyword>
<keyword evidence="1" id="KW-0732">Signal</keyword>
<protein>
    <submittedName>
        <fullName evidence="2">Uncharacterized protein</fullName>
    </submittedName>
</protein>
<feature type="chain" id="PRO_5035173716" evidence="1">
    <location>
        <begin position="24"/>
        <end position="63"/>
    </location>
</feature>